<dbReference type="GO" id="GO:0098609">
    <property type="term" value="P:cell-cell adhesion"/>
    <property type="evidence" value="ECO:0007669"/>
    <property type="project" value="TreeGrafter"/>
</dbReference>
<proteinExistence type="predicted"/>
<dbReference type="GO" id="GO:0005925">
    <property type="term" value="C:focal adhesion"/>
    <property type="evidence" value="ECO:0007669"/>
    <property type="project" value="TreeGrafter"/>
</dbReference>
<evidence type="ECO:0000313" key="8">
    <source>
        <dbReference type="EMBL" id="GIY68761.1"/>
    </source>
</evidence>
<dbReference type="Gene3D" id="2.10.110.10">
    <property type="entry name" value="Cysteine Rich Protein"/>
    <property type="match status" value="1"/>
</dbReference>
<evidence type="ECO:0000256" key="3">
    <source>
        <dbReference type="ARBA" id="ARBA00022833"/>
    </source>
</evidence>
<keyword evidence="9" id="KW-1185">Reference proteome</keyword>
<dbReference type="Pfam" id="PF00412">
    <property type="entry name" value="LIM"/>
    <property type="match status" value="1"/>
</dbReference>
<dbReference type="SMART" id="SM00132">
    <property type="entry name" value="LIM"/>
    <property type="match status" value="1"/>
</dbReference>
<dbReference type="GO" id="GO:0001725">
    <property type="term" value="C:stress fiber"/>
    <property type="evidence" value="ECO:0007669"/>
    <property type="project" value="TreeGrafter"/>
</dbReference>
<dbReference type="SUPFAM" id="SSF57716">
    <property type="entry name" value="Glucocorticoid receptor-like (DNA-binding domain)"/>
    <property type="match status" value="1"/>
</dbReference>
<comment type="caution">
    <text evidence="8">The sequence shown here is derived from an EMBL/GenBank/DDBJ whole genome shotgun (WGS) entry which is preliminary data.</text>
</comment>
<dbReference type="PROSITE" id="PS50023">
    <property type="entry name" value="LIM_DOMAIN_2"/>
    <property type="match status" value="1"/>
</dbReference>
<gene>
    <name evidence="8" type="ORF">CEXT_572531</name>
</gene>
<dbReference type="PANTHER" id="PTHR24207:SF2">
    <property type="entry name" value="ZYX102 PROTEIN"/>
    <property type="match status" value="1"/>
</dbReference>
<evidence type="ECO:0000256" key="2">
    <source>
        <dbReference type="ARBA" id="ARBA00022737"/>
    </source>
</evidence>
<feature type="region of interest" description="Disordered" evidence="6">
    <location>
        <begin position="119"/>
        <end position="141"/>
    </location>
</feature>
<dbReference type="EMBL" id="BPLR01014435">
    <property type="protein sequence ID" value="GIY68761.1"/>
    <property type="molecule type" value="Genomic_DNA"/>
</dbReference>
<keyword evidence="2" id="KW-0677">Repeat</keyword>
<evidence type="ECO:0000313" key="9">
    <source>
        <dbReference type="Proteomes" id="UP001054945"/>
    </source>
</evidence>
<dbReference type="AlphaFoldDB" id="A0AAV4VFU6"/>
<accession>A0AAV4VFU6</accession>
<dbReference type="InterPro" id="IPR001781">
    <property type="entry name" value="Znf_LIM"/>
</dbReference>
<reference evidence="8 9" key="1">
    <citation type="submission" date="2021-06" db="EMBL/GenBank/DDBJ databases">
        <title>Caerostris extrusa draft genome.</title>
        <authorList>
            <person name="Kono N."/>
            <person name="Arakawa K."/>
        </authorList>
    </citation>
    <scope>NUCLEOTIDE SEQUENCE [LARGE SCALE GENOMIC DNA]</scope>
</reference>
<protein>
    <submittedName>
        <fullName evidence="8">LIM domain-containing protein 1</fullName>
    </submittedName>
</protein>
<dbReference type="PROSITE" id="PS00478">
    <property type="entry name" value="LIM_DOMAIN_1"/>
    <property type="match status" value="1"/>
</dbReference>
<name>A0AAV4VFU6_CAEEX</name>
<keyword evidence="1 5" id="KW-0479">Metal-binding</keyword>
<organism evidence="8 9">
    <name type="scientific">Caerostris extrusa</name>
    <name type="common">Bark spider</name>
    <name type="synonym">Caerostris bankana</name>
    <dbReference type="NCBI Taxonomy" id="172846"/>
    <lineage>
        <taxon>Eukaryota</taxon>
        <taxon>Metazoa</taxon>
        <taxon>Ecdysozoa</taxon>
        <taxon>Arthropoda</taxon>
        <taxon>Chelicerata</taxon>
        <taxon>Arachnida</taxon>
        <taxon>Araneae</taxon>
        <taxon>Araneomorphae</taxon>
        <taxon>Entelegynae</taxon>
        <taxon>Araneoidea</taxon>
        <taxon>Araneidae</taxon>
        <taxon>Caerostris</taxon>
    </lineage>
</organism>
<evidence type="ECO:0000256" key="1">
    <source>
        <dbReference type="ARBA" id="ARBA00022723"/>
    </source>
</evidence>
<dbReference type="Proteomes" id="UP001054945">
    <property type="component" value="Unassembled WGS sequence"/>
</dbReference>
<evidence type="ECO:0000256" key="6">
    <source>
        <dbReference type="SAM" id="MobiDB-lite"/>
    </source>
</evidence>
<dbReference type="PANTHER" id="PTHR24207">
    <property type="entry name" value="ZYX102 PROTEIN"/>
    <property type="match status" value="1"/>
</dbReference>
<evidence type="ECO:0000256" key="4">
    <source>
        <dbReference type="ARBA" id="ARBA00023038"/>
    </source>
</evidence>
<feature type="domain" description="LIM zinc-binding" evidence="7">
    <location>
        <begin position="9"/>
        <end position="68"/>
    </location>
</feature>
<sequence>MASGQSYLGTCAKCLGVISEKGCTAEKLNYHQKCFICALCSKELYGNPYYTMNGKAYCEEDYLSKLDKCASCNRPILKRILSNCVPFEQTGAEGGGSQVPPGVLQVCRVQKVFRRRALQRRPSEQRPLHGRLQKESGSPVCPMQKAHCSTLLHERGDQGLGHGQQLPHNMLPVRGLWTSTVFQQQWQGLLSPE</sequence>
<dbReference type="GO" id="GO:0046872">
    <property type="term" value="F:metal ion binding"/>
    <property type="evidence" value="ECO:0007669"/>
    <property type="project" value="UniProtKB-KW"/>
</dbReference>
<evidence type="ECO:0000256" key="5">
    <source>
        <dbReference type="PROSITE-ProRule" id="PRU00125"/>
    </source>
</evidence>
<evidence type="ECO:0000259" key="7">
    <source>
        <dbReference type="PROSITE" id="PS50023"/>
    </source>
</evidence>
<keyword evidence="4 5" id="KW-0440">LIM domain</keyword>
<keyword evidence="3 5" id="KW-0862">Zinc</keyword>